<dbReference type="Proteomes" id="UP000007110">
    <property type="component" value="Unassembled WGS sequence"/>
</dbReference>
<dbReference type="KEGG" id="spu:115929675"/>
<dbReference type="InParanoid" id="A0A7M7PU56"/>
<keyword evidence="3" id="KW-1185">Reference proteome</keyword>
<reference evidence="3" key="1">
    <citation type="submission" date="2015-02" db="EMBL/GenBank/DDBJ databases">
        <title>Genome sequencing for Strongylocentrotus purpuratus.</title>
        <authorList>
            <person name="Murali S."/>
            <person name="Liu Y."/>
            <person name="Vee V."/>
            <person name="English A."/>
            <person name="Wang M."/>
            <person name="Skinner E."/>
            <person name="Han Y."/>
            <person name="Muzny D.M."/>
            <person name="Worley K.C."/>
            <person name="Gibbs R.A."/>
        </authorList>
    </citation>
    <scope>NUCLEOTIDE SEQUENCE</scope>
</reference>
<feature type="compositionally biased region" description="Polar residues" evidence="1">
    <location>
        <begin position="74"/>
        <end position="102"/>
    </location>
</feature>
<dbReference type="GeneID" id="115929675"/>
<reference evidence="2" key="2">
    <citation type="submission" date="2021-01" db="UniProtKB">
        <authorList>
            <consortium name="EnsemblMetazoa"/>
        </authorList>
    </citation>
    <scope>IDENTIFICATION</scope>
</reference>
<organism evidence="2 3">
    <name type="scientific">Strongylocentrotus purpuratus</name>
    <name type="common">Purple sea urchin</name>
    <dbReference type="NCBI Taxonomy" id="7668"/>
    <lineage>
        <taxon>Eukaryota</taxon>
        <taxon>Metazoa</taxon>
        <taxon>Echinodermata</taxon>
        <taxon>Eleutherozoa</taxon>
        <taxon>Echinozoa</taxon>
        <taxon>Echinoidea</taxon>
        <taxon>Euechinoidea</taxon>
        <taxon>Echinacea</taxon>
        <taxon>Camarodonta</taxon>
        <taxon>Echinidea</taxon>
        <taxon>Strongylocentrotidae</taxon>
        <taxon>Strongylocentrotus</taxon>
    </lineage>
</organism>
<feature type="region of interest" description="Disordered" evidence="1">
    <location>
        <begin position="32"/>
        <end position="120"/>
    </location>
</feature>
<evidence type="ECO:0000313" key="3">
    <source>
        <dbReference type="Proteomes" id="UP000007110"/>
    </source>
</evidence>
<dbReference type="RefSeq" id="XP_030855321.1">
    <property type="nucleotide sequence ID" value="XM_030999461.1"/>
</dbReference>
<accession>A0A7M7PU56</accession>
<evidence type="ECO:0000256" key="1">
    <source>
        <dbReference type="SAM" id="MobiDB-lite"/>
    </source>
</evidence>
<proteinExistence type="predicted"/>
<sequence length="120" mass="13084">MLMLQRDKMFVELVYLFSQVAQAHTNASALRDAIHRNASASANNNNSSSPSHQPRPPPQSANARKPISAKRLARTTQVEEGPSRSGNSFYTSLKYSNTTGGVTNKHHNGSGSIQAQVIRH</sequence>
<evidence type="ECO:0000313" key="2">
    <source>
        <dbReference type="EnsemblMetazoa" id="XP_030855321"/>
    </source>
</evidence>
<feature type="compositionally biased region" description="Low complexity" evidence="1">
    <location>
        <begin position="36"/>
        <end position="52"/>
    </location>
</feature>
<protein>
    <submittedName>
        <fullName evidence="2">Uncharacterized protein</fullName>
    </submittedName>
</protein>
<dbReference type="AlphaFoldDB" id="A0A7M7PU56"/>
<feature type="compositionally biased region" description="Polar residues" evidence="1">
    <location>
        <begin position="109"/>
        <end position="120"/>
    </location>
</feature>
<name>A0A7M7PU56_STRPU</name>
<dbReference type="EnsemblMetazoa" id="XM_030999461">
    <property type="protein sequence ID" value="XP_030855321"/>
    <property type="gene ID" value="LOC115929675"/>
</dbReference>